<comment type="caution">
    <text evidence="1">The sequence shown here is derived from an EMBL/GenBank/DDBJ whole genome shotgun (WGS) entry which is preliminary data.</text>
</comment>
<dbReference type="AlphaFoldDB" id="A0A068S613"/>
<dbReference type="EMBL" id="CBTN010000049">
    <property type="protein sequence ID" value="CDH57729.1"/>
    <property type="molecule type" value="Genomic_DNA"/>
</dbReference>
<gene>
    <name evidence="1" type="ORF">LCOR_08637.1</name>
</gene>
<keyword evidence="2" id="KW-1185">Reference proteome</keyword>
<evidence type="ECO:0000313" key="2">
    <source>
        <dbReference type="Proteomes" id="UP000027586"/>
    </source>
</evidence>
<sequence>METCATLADTSHLVAGNTIPFISQRLVGINYVVGAGCSRPMVNARSNQNVDVCVCATCSTIVTWVGHAYGRHFVNQTLSGKRPFGLLCHCCLHVRHFSLALLDKKQRTSSIKLSYTHMRDDTMHAILDISTQAAVIESCQHLYTLGSIIRCWQWSDGLSRMFTKFKSVAHVGWHSLGGKYKDSFCELKGIHKGDMAADDHGTAAAAEYARLCVNEHRGQQVHKM</sequence>
<accession>A0A068S613</accession>
<dbReference type="VEuPathDB" id="FungiDB:LCOR_08637.1"/>
<protein>
    <submittedName>
        <fullName evidence="1">Uncharacterized protein</fullName>
    </submittedName>
</protein>
<dbReference type="Proteomes" id="UP000027586">
    <property type="component" value="Unassembled WGS sequence"/>
</dbReference>
<proteinExistence type="predicted"/>
<name>A0A068S613_9FUNG</name>
<reference evidence="1" key="1">
    <citation type="submission" date="2013-08" db="EMBL/GenBank/DDBJ databases">
        <title>Gene expansion shapes genome architecture in the human pathogen Lichtheimia corymbifera: an evolutionary genomics analysis in the ancient terrestrial Mucorales (Mucoromycotina).</title>
        <authorList>
            <person name="Schwartze V.U."/>
            <person name="Winter S."/>
            <person name="Shelest E."/>
            <person name="Marcet-Houben M."/>
            <person name="Horn F."/>
            <person name="Wehner S."/>
            <person name="Hoffmann K."/>
            <person name="Riege K."/>
            <person name="Sammeth M."/>
            <person name="Nowrousian M."/>
            <person name="Valiante V."/>
            <person name="Linde J."/>
            <person name="Jacobsen I.D."/>
            <person name="Marz M."/>
            <person name="Brakhage A.A."/>
            <person name="Gabaldon T."/>
            <person name="Bocker S."/>
            <person name="Voigt K."/>
        </authorList>
    </citation>
    <scope>NUCLEOTIDE SEQUENCE [LARGE SCALE GENOMIC DNA]</scope>
    <source>
        <strain evidence="1">FSU 9682</strain>
    </source>
</reference>
<organism evidence="1 2">
    <name type="scientific">Lichtheimia corymbifera JMRC:FSU:9682</name>
    <dbReference type="NCBI Taxonomy" id="1263082"/>
    <lineage>
        <taxon>Eukaryota</taxon>
        <taxon>Fungi</taxon>
        <taxon>Fungi incertae sedis</taxon>
        <taxon>Mucoromycota</taxon>
        <taxon>Mucoromycotina</taxon>
        <taxon>Mucoromycetes</taxon>
        <taxon>Mucorales</taxon>
        <taxon>Lichtheimiaceae</taxon>
        <taxon>Lichtheimia</taxon>
    </lineage>
</organism>
<evidence type="ECO:0000313" key="1">
    <source>
        <dbReference type="EMBL" id="CDH57729.1"/>
    </source>
</evidence>